<dbReference type="EMBL" id="QFXE01000005">
    <property type="protein sequence ID" value="RDH87679.1"/>
    <property type="molecule type" value="Genomic_DNA"/>
</dbReference>
<keyword evidence="2" id="KW-1185">Reference proteome</keyword>
<dbReference type="Proteomes" id="UP000254771">
    <property type="component" value="Unassembled WGS sequence"/>
</dbReference>
<organism evidence="1 2">
    <name type="scientific">endosymbiont of Escarpia spicata</name>
    <dbReference type="NCBI Taxonomy" id="2200908"/>
    <lineage>
        <taxon>Bacteria</taxon>
        <taxon>Pseudomonadati</taxon>
        <taxon>Pseudomonadota</taxon>
        <taxon>Gammaproteobacteria</taxon>
        <taxon>sulfur-oxidizing symbionts</taxon>
    </lineage>
</organism>
<evidence type="ECO:0000313" key="1">
    <source>
        <dbReference type="EMBL" id="RDH87679.1"/>
    </source>
</evidence>
<gene>
    <name evidence="1" type="ORF">DIZ78_03740</name>
</gene>
<evidence type="ECO:0000313" key="2">
    <source>
        <dbReference type="Proteomes" id="UP000254771"/>
    </source>
</evidence>
<name>A0A370DRF5_9GAMM</name>
<reference evidence="1 2" key="1">
    <citation type="journal article" date="2018" name="ISME J.">
        <title>Endosymbiont genomes yield clues of tubeworm success.</title>
        <authorList>
            <person name="Li Y."/>
            <person name="Liles M.R."/>
            <person name="Halanych K.M."/>
        </authorList>
    </citation>
    <scope>NUCLEOTIDE SEQUENCE [LARGE SCALE GENOMIC DNA]</scope>
    <source>
        <strain evidence="1">A1462</strain>
    </source>
</reference>
<protein>
    <submittedName>
        <fullName evidence="1">Uncharacterized protein</fullName>
    </submittedName>
</protein>
<sequence length="548" mass="61283">MDLLQNPFHILTANPRDNRRRIMELADERSLLLDSSGVMEARSDLTNPRKRLSAEVAWLPGIGPKRAGEVLSLLESTPMDLLAIDQLSSIARANLLAAGLALVPDHNADDVAEWILEISWAFEDIDPEELSVIINEERVVSGFPEVSDLSAVEAAIQERRGHYRQVIKSALDNLSPKELVRAVTVAVESATNDGEEHGPILIDDLVDSYEVEAQGFLDKEEGTIKALTERLWAAVDAEQSDSTIAPMVKQLIQIVKNWDTVAQPIQVSTMSRGLAHEASHRVAGVVRDLAIHMFNEHGKLDLSQQLTNMLQEVFAEVVEVAERTAEDADALDGIAEQRDRLIEDAKNSAEEWRREITYEADVGAVFKDKLRISPEGIEWKGRRWDLDSITRVRWGGTRHSVNGIPTGTTYSIVFGNGSNYASIELKKEAIYSNFIDRLWKAVGVRLLTEYLEGLRDGKQYRFGSAVMSDLGMELERKKLFGSNERFFCRWGELVIWDGAGVFCIGKKEDKKLAAAFSYQEEDNIHVLEAAIRMFWKRGGERLSSLLGG</sequence>
<proteinExistence type="predicted"/>
<accession>A0A370DRF5</accession>
<dbReference type="AlphaFoldDB" id="A0A370DRF5"/>
<comment type="caution">
    <text evidence="1">The sequence shown here is derived from an EMBL/GenBank/DDBJ whole genome shotgun (WGS) entry which is preliminary data.</text>
</comment>